<keyword evidence="3" id="KW-0067">ATP-binding</keyword>
<comment type="caution">
    <text evidence="5">The sequence shown here is derived from an EMBL/GenBank/DDBJ whole genome shotgun (WGS) entry which is preliminary data.</text>
</comment>
<dbReference type="InterPro" id="IPR003439">
    <property type="entry name" value="ABC_transporter-like_ATP-bd"/>
</dbReference>
<reference evidence="5" key="1">
    <citation type="submission" date="2012-01" db="EMBL/GenBank/DDBJ databases">
        <title>The Genome Sequence of Treponema denticola H-22.</title>
        <authorList>
            <consortium name="The Broad Institute Genome Sequencing Platform"/>
            <person name="Earl A."/>
            <person name="Ward D."/>
            <person name="Feldgarden M."/>
            <person name="Gevers D."/>
            <person name="Blanton J.M."/>
            <person name="Fenno C.J."/>
            <person name="Baranova O.V."/>
            <person name="Mathney J."/>
            <person name="Dewhirst F.E."/>
            <person name="Izard J."/>
            <person name="Young S.K."/>
            <person name="Zeng Q."/>
            <person name="Gargeya S."/>
            <person name="Fitzgerald M."/>
            <person name="Haas B."/>
            <person name="Abouelleil A."/>
            <person name="Alvarado L."/>
            <person name="Arachchi H.M."/>
            <person name="Berlin A."/>
            <person name="Chapman S.B."/>
            <person name="Gearin G."/>
            <person name="Goldberg J."/>
            <person name="Griggs A."/>
            <person name="Gujja S."/>
            <person name="Hansen M."/>
            <person name="Heiman D."/>
            <person name="Howarth C."/>
            <person name="Larimer J."/>
            <person name="Lui A."/>
            <person name="MacDonald P.J.P."/>
            <person name="McCowen C."/>
            <person name="Montmayeur A."/>
            <person name="Murphy C."/>
            <person name="Neiman D."/>
            <person name="Pearson M."/>
            <person name="Priest M."/>
            <person name="Roberts A."/>
            <person name="Saif S."/>
            <person name="Shea T."/>
            <person name="Sisk P."/>
            <person name="Stolte C."/>
            <person name="Sykes S."/>
            <person name="Wortman J."/>
            <person name="Nusbaum C."/>
            <person name="Birren B."/>
        </authorList>
    </citation>
    <scope>NUCLEOTIDE SEQUENCE [LARGE SCALE GENOMIC DNA]</scope>
    <source>
        <strain evidence="5">H-22</strain>
    </source>
</reference>
<organism evidence="5">
    <name type="scientific">Treponema denticola H-22</name>
    <dbReference type="NCBI Taxonomy" id="999432"/>
    <lineage>
        <taxon>Bacteria</taxon>
        <taxon>Pseudomonadati</taxon>
        <taxon>Spirochaetota</taxon>
        <taxon>Spirochaetia</taxon>
        <taxon>Spirochaetales</taxon>
        <taxon>Treponemataceae</taxon>
        <taxon>Treponema</taxon>
    </lineage>
</organism>
<dbReference type="PANTHER" id="PTHR42794:SF2">
    <property type="entry name" value="ABC TRANSPORTER ATP-BINDING PROTEIN"/>
    <property type="match status" value="1"/>
</dbReference>
<evidence type="ECO:0000259" key="4">
    <source>
        <dbReference type="PROSITE" id="PS50893"/>
    </source>
</evidence>
<dbReference type="HOGENOM" id="CLU_000604_1_11_12"/>
<evidence type="ECO:0000256" key="1">
    <source>
        <dbReference type="ARBA" id="ARBA00022448"/>
    </source>
</evidence>
<name>A0A0E2E1D7_TREDN</name>
<dbReference type="CDD" id="cd03214">
    <property type="entry name" value="ABC_Iron-Siderophores_B12_Hemin"/>
    <property type="match status" value="1"/>
</dbReference>
<dbReference type="RefSeq" id="WP_002685573.1">
    <property type="nucleotide sequence ID" value="NZ_CM001795.1"/>
</dbReference>
<dbReference type="PANTHER" id="PTHR42794">
    <property type="entry name" value="HEMIN IMPORT ATP-BINDING PROTEIN HMUV"/>
    <property type="match status" value="1"/>
</dbReference>
<dbReference type="AlphaFoldDB" id="A0A0E2E1D7"/>
<dbReference type="SMART" id="SM00382">
    <property type="entry name" value="AAA"/>
    <property type="match status" value="1"/>
</dbReference>
<dbReference type="Proteomes" id="UP000011705">
    <property type="component" value="Chromosome"/>
</dbReference>
<sequence length="253" mass="28538">MVLDISSLSFNFGSKNILADIDLSIKDNEIVGIIGPNGSGKSTLLKCIYRVLKPKTGTIFIDGKNINDYQFKETAKKMAVVAQHNDTHFDFNVLEMVLIGRSPHKKFMERDSAEDIELAYKALEQVNMKDFADRNFSSLSGGEKQRIILARALVQNTDCLILDEPTNHLDIKHQLHFMSLAKDLKITVISAIHDLNIAAMYCDKIYALKEGQIIASGSVYEVITEEVIKTLYDVEAKIIYDEEKKPHVIFKNI</sequence>
<evidence type="ECO:0000313" key="5">
    <source>
        <dbReference type="EMBL" id="EMB30463.1"/>
    </source>
</evidence>
<dbReference type="PROSITE" id="PS00211">
    <property type="entry name" value="ABC_TRANSPORTER_1"/>
    <property type="match status" value="1"/>
</dbReference>
<dbReference type="Gene3D" id="3.40.50.300">
    <property type="entry name" value="P-loop containing nucleotide triphosphate hydrolases"/>
    <property type="match status" value="1"/>
</dbReference>
<dbReference type="Pfam" id="PF00005">
    <property type="entry name" value="ABC_tran"/>
    <property type="match status" value="1"/>
</dbReference>
<dbReference type="FunFam" id="3.40.50.300:FF:000134">
    <property type="entry name" value="Iron-enterobactin ABC transporter ATP-binding protein"/>
    <property type="match status" value="1"/>
</dbReference>
<dbReference type="InterPro" id="IPR017871">
    <property type="entry name" value="ABC_transporter-like_CS"/>
</dbReference>
<dbReference type="InterPro" id="IPR027417">
    <property type="entry name" value="P-loop_NTPase"/>
</dbReference>
<dbReference type="GO" id="GO:0005524">
    <property type="term" value="F:ATP binding"/>
    <property type="evidence" value="ECO:0007669"/>
    <property type="project" value="UniProtKB-KW"/>
</dbReference>
<accession>A0A0E2E1D7</accession>
<keyword evidence="2" id="KW-0547">Nucleotide-binding</keyword>
<dbReference type="PATRIC" id="fig|999432.5.peg.2230"/>
<keyword evidence="1" id="KW-0813">Transport</keyword>
<gene>
    <name evidence="5" type="ORF">HMPREF9726_02148</name>
</gene>
<protein>
    <recommendedName>
        <fullName evidence="4">ABC transporter domain-containing protein</fullName>
    </recommendedName>
</protein>
<dbReference type="SUPFAM" id="SSF52540">
    <property type="entry name" value="P-loop containing nucleoside triphosphate hydrolases"/>
    <property type="match status" value="1"/>
</dbReference>
<dbReference type="PROSITE" id="PS50893">
    <property type="entry name" value="ABC_TRANSPORTER_2"/>
    <property type="match status" value="1"/>
</dbReference>
<dbReference type="GO" id="GO:0016887">
    <property type="term" value="F:ATP hydrolysis activity"/>
    <property type="evidence" value="ECO:0007669"/>
    <property type="project" value="InterPro"/>
</dbReference>
<proteinExistence type="predicted"/>
<evidence type="ECO:0000256" key="2">
    <source>
        <dbReference type="ARBA" id="ARBA00022741"/>
    </source>
</evidence>
<feature type="domain" description="ABC transporter" evidence="4">
    <location>
        <begin position="3"/>
        <end position="235"/>
    </location>
</feature>
<evidence type="ECO:0000256" key="3">
    <source>
        <dbReference type="ARBA" id="ARBA00022840"/>
    </source>
</evidence>
<dbReference type="EMBL" id="AGDV01000021">
    <property type="protein sequence ID" value="EMB30463.1"/>
    <property type="molecule type" value="Genomic_DNA"/>
</dbReference>
<dbReference type="InterPro" id="IPR003593">
    <property type="entry name" value="AAA+_ATPase"/>
</dbReference>